<organism evidence="1 2">
    <name type="scientific">Trametes sanguinea</name>
    <dbReference type="NCBI Taxonomy" id="158606"/>
    <lineage>
        <taxon>Eukaryota</taxon>
        <taxon>Fungi</taxon>
        <taxon>Dikarya</taxon>
        <taxon>Basidiomycota</taxon>
        <taxon>Agaricomycotina</taxon>
        <taxon>Agaricomycetes</taxon>
        <taxon>Polyporales</taxon>
        <taxon>Polyporaceae</taxon>
        <taxon>Trametes</taxon>
    </lineage>
</organism>
<comment type="caution">
    <text evidence="1">The sequence shown here is derived from an EMBL/GenBank/DDBJ whole genome shotgun (WGS) entry which is preliminary data.</text>
</comment>
<protein>
    <submittedName>
        <fullName evidence="1">Uncharacterized protein</fullName>
    </submittedName>
</protein>
<accession>A0ACC1PVC9</accession>
<proteinExistence type="predicted"/>
<reference evidence="1" key="1">
    <citation type="submission" date="2022-08" db="EMBL/GenBank/DDBJ databases">
        <title>Genome Sequence of Pycnoporus sanguineus.</title>
        <authorList>
            <person name="Buettner E."/>
        </authorList>
    </citation>
    <scope>NUCLEOTIDE SEQUENCE</scope>
    <source>
        <strain evidence="1">CG-C14</strain>
    </source>
</reference>
<dbReference type="EMBL" id="JANSHE010001312">
    <property type="protein sequence ID" value="KAJ3003321.1"/>
    <property type="molecule type" value="Genomic_DNA"/>
</dbReference>
<evidence type="ECO:0000313" key="1">
    <source>
        <dbReference type="EMBL" id="KAJ3003321.1"/>
    </source>
</evidence>
<sequence length="180" mass="19639">MLAFGHARAYPKHAFAGLTTGRPRLPTPPRSSHPVNSLSRARTCGGGTTMPPDVQPPRSMRQATLVFRCPLSYSEDSFRSPCLSWHARYPSAPSILLPPPRSRTPLPDFAPHPQPPFLMRTVFRACCAGVKAVRLGYRSLIPRMRVGTRVGTKRRGNPSVSRLPSAHGLLGCHGESLIAV</sequence>
<gene>
    <name evidence="1" type="ORF">NUW54_g5362</name>
</gene>
<name>A0ACC1PVC9_9APHY</name>
<keyword evidence="2" id="KW-1185">Reference proteome</keyword>
<evidence type="ECO:0000313" key="2">
    <source>
        <dbReference type="Proteomes" id="UP001144978"/>
    </source>
</evidence>
<dbReference type="Proteomes" id="UP001144978">
    <property type="component" value="Unassembled WGS sequence"/>
</dbReference>